<reference evidence="3" key="1">
    <citation type="submission" date="2014-04" db="EMBL/GenBank/DDBJ databases">
        <title>Evolutionary Origins and Diversification of the Mycorrhizal Mutualists.</title>
        <authorList>
            <consortium name="DOE Joint Genome Institute"/>
            <consortium name="Mycorrhizal Genomics Consortium"/>
            <person name="Kohler A."/>
            <person name="Kuo A."/>
            <person name="Nagy L.G."/>
            <person name="Floudas D."/>
            <person name="Copeland A."/>
            <person name="Barry K.W."/>
            <person name="Cichocki N."/>
            <person name="Veneault-Fourrey C."/>
            <person name="LaButti K."/>
            <person name="Lindquist E.A."/>
            <person name="Lipzen A."/>
            <person name="Lundell T."/>
            <person name="Morin E."/>
            <person name="Murat C."/>
            <person name="Riley R."/>
            <person name="Ohm R."/>
            <person name="Sun H."/>
            <person name="Tunlid A."/>
            <person name="Henrissat B."/>
            <person name="Grigoriev I.V."/>
            <person name="Hibbett D.S."/>
            <person name="Martin F."/>
        </authorList>
    </citation>
    <scope>NUCLEOTIDE SEQUENCE [LARGE SCALE GENOMIC DNA]</scope>
    <source>
        <strain evidence="3">FD-334 SS-4</strain>
    </source>
</reference>
<keyword evidence="3" id="KW-1185">Reference proteome</keyword>
<feature type="compositionally biased region" description="Basic residues" evidence="1">
    <location>
        <begin position="142"/>
        <end position="151"/>
    </location>
</feature>
<accession>A0A0D2KUP0</accession>
<gene>
    <name evidence="2" type="ORF">HYPSUDRAFT_1099723</name>
</gene>
<evidence type="ECO:0000313" key="2">
    <source>
        <dbReference type="EMBL" id="KJA18407.1"/>
    </source>
</evidence>
<name>A0A0D2KUP0_HYPSF</name>
<dbReference type="AlphaFoldDB" id="A0A0D2KUP0"/>
<protein>
    <submittedName>
        <fullName evidence="2">Uncharacterized protein</fullName>
    </submittedName>
</protein>
<dbReference type="EMBL" id="KN817589">
    <property type="protein sequence ID" value="KJA18407.1"/>
    <property type="molecule type" value="Genomic_DNA"/>
</dbReference>
<organism evidence="2 3">
    <name type="scientific">Hypholoma sublateritium (strain FD-334 SS-4)</name>
    <dbReference type="NCBI Taxonomy" id="945553"/>
    <lineage>
        <taxon>Eukaryota</taxon>
        <taxon>Fungi</taxon>
        <taxon>Dikarya</taxon>
        <taxon>Basidiomycota</taxon>
        <taxon>Agaricomycotina</taxon>
        <taxon>Agaricomycetes</taxon>
        <taxon>Agaricomycetidae</taxon>
        <taxon>Agaricales</taxon>
        <taxon>Agaricineae</taxon>
        <taxon>Strophariaceae</taxon>
        <taxon>Hypholoma</taxon>
    </lineage>
</organism>
<feature type="region of interest" description="Disordered" evidence="1">
    <location>
        <begin position="75"/>
        <end position="113"/>
    </location>
</feature>
<dbReference type="Proteomes" id="UP000054270">
    <property type="component" value="Unassembled WGS sequence"/>
</dbReference>
<evidence type="ECO:0000256" key="1">
    <source>
        <dbReference type="SAM" id="MobiDB-lite"/>
    </source>
</evidence>
<proteinExistence type="predicted"/>
<evidence type="ECO:0000313" key="3">
    <source>
        <dbReference type="Proteomes" id="UP000054270"/>
    </source>
</evidence>
<sequence length="151" mass="16833">MGIPPNAGGMQRRFRARARIPSRWPRLGTIARGSPRYRDGAVVSCAYCREGGRGEGSCRRVLLARRRTYNREYLQAPSHLNVPPARISAQSAQISHERRPSPGPSCTPSRLSALHVPPGRHWRALNAQRVASRRPPAAPPASRRRRCSMAR</sequence>
<feature type="region of interest" description="Disordered" evidence="1">
    <location>
        <begin position="130"/>
        <end position="151"/>
    </location>
</feature>